<keyword evidence="2" id="KW-1185">Reference proteome</keyword>
<protein>
    <submittedName>
        <fullName evidence="1">Copia-like polyprotein/retrotransposon</fullName>
    </submittedName>
</protein>
<dbReference type="Proteomes" id="UP000383932">
    <property type="component" value="Unassembled WGS sequence"/>
</dbReference>
<evidence type="ECO:0000313" key="2">
    <source>
        <dbReference type="Proteomes" id="UP000383932"/>
    </source>
</evidence>
<dbReference type="PANTHER" id="PTHR35317">
    <property type="entry name" value="OS04G0629600 PROTEIN"/>
    <property type="match status" value="1"/>
</dbReference>
<organism evidence="1 2">
    <name type="scientific">Ceratobasidium theobromae</name>
    <dbReference type="NCBI Taxonomy" id="1582974"/>
    <lineage>
        <taxon>Eukaryota</taxon>
        <taxon>Fungi</taxon>
        <taxon>Dikarya</taxon>
        <taxon>Basidiomycota</taxon>
        <taxon>Agaricomycotina</taxon>
        <taxon>Agaricomycetes</taxon>
        <taxon>Cantharellales</taxon>
        <taxon>Ceratobasidiaceae</taxon>
        <taxon>Ceratobasidium</taxon>
    </lineage>
</organism>
<proteinExistence type="predicted"/>
<comment type="caution">
    <text evidence="1">The sequence shown here is derived from an EMBL/GenBank/DDBJ whole genome shotgun (WGS) entry which is preliminary data.</text>
</comment>
<dbReference type="PANTHER" id="PTHR35317:SF29">
    <property type="entry name" value="CCHC-TYPE DOMAIN-CONTAINING PROTEIN"/>
    <property type="match status" value="1"/>
</dbReference>
<gene>
    <name evidence="1" type="ORF">CTheo_9156</name>
</gene>
<accession>A0A5N5Q7L6</accession>
<dbReference type="Pfam" id="PF14223">
    <property type="entry name" value="Retrotran_gag_2"/>
    <property type="match status" value="1"/>
</dbReference>
<dbReference type="EMBL" id="SSOP01001130">
    <property type="protein sequence ID" value="KAB5587406.1"/>
    <property type="molecule type" value="Genomic_DNA"/>
</dbReference>
<evidence type="ECO:0000313" key="1">
    <source>
        <dbReference type="EMBL" id="KAB5587406.1"/>
    </source>
</evidence>
<sequence>MSRESSTERKSAQATVSVGGSLSGFRIALLSGPENWRTWKVRMEDTFKDLKIWDVVNGQTTRPDSKASDWDEKDQRALTLIRRCVNEEIMLHVLASATSYEAWEELKKAYEAVDIVALIDLRRRLFWAKMEEGTPIDKHIREMRAVYDQLRAIDENLTNGFDWALCLVNSLPPSWQPFVRTLTPSFNYKDKSEWTKLSRSVTQAVIAEGQRLAHEAKTESSLLVKTLGTGVPNKEG</sequence>
<reference evidence="1 2" key="1">
    <citation type="journal article" date="2019" name="Fungal Biol. Biotechnol.">
        <title>Draft genome sequence of fastidious pathogen Ceratobasidium theobromae, which causes vascular-streak dieback in Theobroma cacao.</title>
        <authorList>
            <person name="Ali S.S."/>
            <person name="Asman A."/>
            <person name="Shao J."/>
            <person name="Firmansyah A.P."/>
            <person name="Susilo A.W."/>
            <person name="Rosmana A."/>
            <person name="McMahon P."/>
            <person name="Junaid M."/>
            <person name="Guest D."/>
            <person name="Kheng T.Y."/>
            <person name="Meinhardt L.W."/>
            <person name="Bailey B.A."/>
        </authorList>
    </citation>
    <scope>NUCLEOTIDE SEQUENCE [LARGE SCALE GENOMIC DNA]</scope>
    <source>
        <strain evidence="1 2">CT2</strain>
    </source>
</reference>
<dbReference type="AlphaFoldDB" id="A0A5N5Q7L6"/>
<dbReference type="OrthoDB" id="2681885at2759"/>
<name>A0A5N5Q7L6_9AGAM</name>